<dbReference type="GO" id="GO:0000978">
    <property type="term" value="F:RNA polymerase II cis-regulatory region sequence-specific DNA binding"/>
    <property type="evidence" value="ECO:0007669"/>
    <property type="project" value="TreeGrafter"/>
</dbReference>
<dbReference type="PANTHER" id="PTHR23351">
    <property type="entry name" value="FOS TRANSCRIPTION FACTOR-RELATED"/>
    <property type="match status" value="1"/>
</dbReference>
<gene>
    <name evidence="6" type="ORF">KQP761_LOCUS38205</name>
</gene>
<evidence type="ECO:0000256" key="2">
    <source>
        <dbReference type="ARBA" id="ARBA00023125"/>
    </source>
</evidence>
<evidence type="ECO:0000256" key="3">
    <source>
        <dbReference type="ARBA" id="ARBA00023163"/>
    </source>
</evidence>
<evidence type="ECO:0000256" key="4">
    <source>
        <dbReference type="SAM" id="Coils"/>
    </source>
</evidence>
<dbReference type="GO" id="GO:0005634">
    <property type="term" value="C:nucleus"/>
    <property type="evidence" value="ECO:0007669"/>
    <property type="project" value="TreeGrafter"/>
</dbReference>
<dbReference type="AlphaFoldDB" id="A0A816HEQ8"/>
<dbReference type="SMART" id="SM00338">
    <property type="entry name" value="BRLZ"/>
    <property type="match status" value="1"/>
</dbReference>
<proteinExistence type="predicted"/>
<dbReference type="Gene3D" id="1.20.5.170">
    <property type="match status" value="1"/>
</dbReference>
<dbReference type="PANTHER" id="PTHR23351:SF24">
    <property type="entry name" value="ACTIVATING TRANSCRIPTION FACTOR 3-RELATED"/>
    <property type="match status" value="1"/>
</dbReference>
<organism evidence="6 7">
    <name type="scientific">Rotaria magnacalcarata</name>
    <dbReference type="NCBI Taxonomy" id="392030"/>
    <lineage>
        <taxon>Eukaryota</taxon>
        <taxon>Metazoa</taxon>
        <taxon>Spiralia</taxon>
        <taxon>Gnathifera</taxon>
        <taxon>Rotifera</taxon>
        <taxon>Eurotatoria</taxon>
        <taxon>Bdelloidea</taxon>
        <taxon>Philodinida</taxon>
        <taxon>Philodinidae</taxon>
        <taxon>Rotaria</taxon>
    </lineage>
</organism>
<sequence>MCMENVHKKTQNSTLKASMIKTEEWPPTVTVYPRSSSESSLTSFDDNDIIAFGPINVKRRRKPAPTLATGRRSKYEILTPEEAHKRDIRRARNRAAAERVRINRLNVEQQLQGKIDELENQEQNLLDIIELLQSQKLQLEMRLVTYEKLCSSRSLPNAQNHLIPAVLSTSASTSATSQQVSSFCFEDLFSDSPTPAETQPDNFSNSLPILMPIDELDIFLMDICK</sequence>
<keyword evidence="1" id="KW-0805">Transcription regulation</keyword>
<accession>A0A816HEQ8</accession>
<dbReference type="InterPro" id="IPR046347">
    <property type="entry name" value="bZIP_sf"/>
</dbReference>
<dbReference type="GO" id="GO:0000981">
    <property type="term" value="F:DNA-binding transcription factor activity, RNA polymerase II-specific"/>
    <property type="evidence" value="ECO:0007669"/>
    <property type="project" value="TreeGrafter"/>
</dbReference>
<dbReference type="Proteomes" id="UP000663834">
    <property type="component" value="Unassembled WGS sequence"/>
</dbReference>
<protein>
    <recommendedName>
        <fullName evidence="5">BZIP domain-containing protein</fullName>
    </recommendedName>
</protein>
<dbReference type="SUPFAM" id="SSF57959">
    <property type="entry name" value="Leucine zipper domain"/>
    <property type="match status" value="1"/>
</dbReference>
<keyword evidence="2" id="KW-0238">DNA-binding</keyword>
<keyword evidence="3" id="KW-0804">Transcription</keyword>
<evidence type="ECO:0000313" key="7">
    <source>
        <dbReference type="Proteomes" id="UP000663834"/>
    </source>
</evidence>
<reference evidence="6" key="1">
    <citation type="submission" date="2021-02" db="EMBL/GenBank/DDBJ databases">
        <authorList>
            <person name="Nowell W R."/>
        </authorList>
    </citation>
    <scope>NUCLEOTIDE SEQUENCE</scope>
</reference>
<dbReference type="OrthoDB" id="10043359at2759"/>
<dbReference type="PRINTS" id="PR00042">
    <property type="entry name" value="LEUZIPPRFOS"/>
</dbReference>
<evidence type="ECO:0000313" key="6">
    <source>
        <dbReference type="EMBL" id="CAF1685106.1"/>
    </source>
</evidence>
<evidence type="ECO:0000259" key="5">
    <source>
        <dbReference type="PROSITE" id="PS50217"/>
    </source>
</evidence>
<name>A0A816HEQ8_9BILA</name>
<keyword evidence="4" id="KW-0175">Coiled coil</keyword>
<feature type="coiled-coil region" evidence="4">
    <location>
        <begin position="88"/>
        <end position="149"/>
    </location>
</feature>
<dbReference type="PROSITE" id="PS50217">
    <property type="entry name" value="BZIP"/>
    <property type="match status" value="1"/>
</dbReference>
<feature type="domain" description="BZIP" evidence="5">
    <location>
        <begin position="83"/>
        <end position="146"/>
    </location>
</feature>
<evidence type="ECO:0000256" key="1">
    <source>
        <dbReference type="ARBA" id="ARBA00023015"/>
    </source>
</evidence>
<dbReference type="Pfam" id="PF07716">
    <property type="entry name" value="bZIP_2"/>
    <property type="match status" value="1"/>
</dbReference>
<comment type="caution">
    <text evidence="6">The sequence shown here is derived from an EMBL/GenBank/DDBJ whole genome shotgun (WGS) entry which is preliminary data.</text>
</comment>
<dbReference type="InterPro" id="IPR000837">
    <property type="entry name" value="AP-1"/>
</dbReference>
<dbReference type="InterPro" id="IPR004827">
    <property type="entry name" value="bZIP"/>
</dbReference>
<dbReference type="EMBL" id="CAJNOW010021697">
    <property type="protein sequence ID" value="CAF1685106.1"/>
    <property type="molecule type" value="Genomic_DNA"/>
</dbReference>